<dbReference type="Proteomes" id="UP001302719">
    <property type="component" value="Chromosome"/>
</dbReference>
<evidence type="ECO:0000256" key="6">
    <source>
        <dbReference type="ARBA" id="ARBA00022490"/>
    </source>
</evidence>
<evidence type="ECO:0000256" key="9">
    <source>
        <dbReference type="ARBA" id="ARBA00022857"/>
    </source>
</evidence>
<dbReference type="Gene3D" id="3.50.50.60">
    <property type="entry name" value="FAD/NAD(P)-binding domain"/>
    <property type="match status" value="2"/>
</dbReference>
<dbReference type="GO" id="GO:0006103">
    <property type="term" value="P:2-oxoglutarate metabolic process"/>
    <property type="evidence" value="ECO:0007669"/>
    <property type="project" value="TreeGrafter"/>
</dbReference>
<dbReference type="Pfam" id="PF07992">
    <property type="entry name" value="Pyr_redox_2"/>
    <property type="match status" value="1"/>
</dbReference>
<feature type="domain" description="Pyridine nucleotide-disulphide oxidoreductase dimerisation" evidence="14">
    <location>
        <begin position="350"/>
        <end position="456"/>
    </location>
</feature>
<dbReference type="GO" id="GO:0050660">
    <property type="term" value="F:flavin adenine dinucleotide binding"/>
    <property type="evidence" value="ECO:0007669"/>
    <property type="project" value="TreeGrafter"/>
</dbReference>
<dbReference type="GO" id="GO:0004148">
    <property type="term" value="F:dihydrolipoyl dehydrogenase (NADH) activity"/>
    <property type="evidence" value="ECO:0007669"/>
    <property type="project" value="TreeGrafter"/>
</dbReference>
<evidence type="ECO:0000256" key="7">
    <source>
        <dbReference type="ARBA" id="ARBA00022630"/>
    </source>
</evidence>
<dbReference type="FunFam" id="3.30.390.30:FF:000001">
    <property type="entry name" value="Dihydrolipoyl dehydrogenase"/>
    <property type="match status" value="1"/>
</dbReference>
<dbReference type="InterPro" id="IPR050151">
    <property type="entry name" value="Class-I_Pyr_Nuc-Dis_Oxidored"/>
</dbReference>
<dbReference type="InterPro" id="IPR023753">
    <property type="entry name" value="FAD/NAD-binding_dom"/>
</dbReference>
<feature type="binding site" evidence="13">
    <location>
        <begin position="183"/>
        <end position="190"/>
    </location>
    <ligand>
        <name>NAD(+)</name>
        <dbReference type="ChEBI" id="CHEBI:57540"/>
    </ligand>
</feature>
<evidence type="ECO:0000259" key="15">
    <source>
        <dbReference type="Pfam" id="PF07992"/>
    </source>
</evidence>
<dbReference type="InterPro" id="IPR001100">
    <property type="entry name" value="Pyr_nuc-diS_OxRdtase"/>
</dbReference>
<keyword evidence="6" id="KW-0963">Cytoplasm</keyword>
<feature type="domain" description="FAD/NAD(P)-binding" evidence="15">
    <location>
        <begin position="8"/>
        <end position="329"/>
    </location>
</feature>
<dbReference type="SUPFAM" id="SSF51905">
    <property type="entry name" value="FAD/NAD(P)-binding domain"/>
    <property type="match status" value="1"/>
</dbReference>
<protein>
    <recommendedName>
        <fullName evidence="5">Soluble pyridine nucleotide transhydrogenase</fullName>
        <ecNumber evidence="4">1.6.1.1</ecNumber>
    </recommendedName>
    <alternativeName>
        <fullName evidence="12">NAD(P)(+) transhydrogenase [B-specific]</fullName>
    </alternativeName>
</protein>
<organism evidence="16 17">
    <name type="scientific">Candidatus Nitrospira allomarina</name>
    <dbReference type="NCBI Taxonomy" id="3020900"/>
    <lineage>
        <taxon>Bacteria</taxon>
        <taxon>Pseudomonadati</taxon>
        <taxon>Nitrospirota</taxon>
        <taxon>Nitrospiria</taxon>
        <taxon>Nitrospirales</taxon>
        <taxon>Nitrospiraceae</taxon>
        <taxon>Nitrospira</taxon>
    </lineage>
</organism>
<evidence type="ECO:0000313" key="16">
    <source>
        <dbReference type="EMBL" id="WNM56929.1"/>
    </source>
</evidence>
<keyword evidence="13" id="KW-0547">Nucleotide-binding</keyword>
<gene>
    <name evidence="16" type="primary">sthA</name>
    <name evidence="16" type="ORF">PP769_13195</name>
</gene>
<reference evidence="16 17" key="1">
    <citation type="submission" date="2023-01" db="EMBL/GenBank/DDBJ databases">
        <title>Cultivation and genomic characterization of new, ubiquitous marine nitrite-oxidizing bacteria from the Nitrospirales.</title>
        <authorList>
            <person name="Mueller A.J."/>
            <person name="Daebeler A."/>
            <person name="Herbold C.W."/>
            <person name="Kirkegaard R.H."/>
            <person name="Daims H."/>
        </authorList>
    </citation>
    <scope>NUCLEOTIDE SEQUENCE [LARGE SCALE GENOMIC DNA]</scope>
    <source>
        <strain evidence="16 17">VA</strain>
    </source>
</reference>
<dbReference type="InterPro" id="IPR004099">
    <property type="entry name" value="Pyr_nucl-diS_OxRdtase_dimer"/>
</dbReference>
<dbReference type="PANTHER" id="PTHR22912:SF93">
    <property type="entry name" value="SOLUBLE PYRIDINE NUCLEOTIDE TRANSHYDROGENASE"/>
    <property type="match status" value="1"/>
</dbReference>
<evidence type="ECO:0000313" key="17">
    <source>
        <dbReference type="Proteomes" id="UP001302719"/>
    </source>
</evidence>
<dbReference type="PANTHER" id="PTHR22912">
    <property type="entry name" value="DISULFIDE OXIDOREDUCTASE"/>
    <property type="match status" value="1"/>
</dbReference>
<dbReference type="EC" id="1.6.1.1" evidence="4"/>
<evidence type="ECO:0000259" key="14">
    <source>
        <dbReference type="Pfam" id="PF02852"/>
    </source>
</evidence>
<dbReference type="Pfam" id="PF02852">
    <property type="entry name" value="Pyr_redox_dim"/>
    <property type="match status" value="1"/>
</dbReference>
<feature type="binding site" evidence="13">
    <location>
        <position position="314"/>
    </location>
    <ligand>
        <name>FAD</name>
        <dbReference type="ChEBI" id="CHEBI:57692"/>
    </ligand>
</feature>
<evidence type="ECO:0000256" key="4">
    <source>
        <dbReference type="ARBA" id="ARBA00012772"/>
    </source>
</evidence>
<dbReference type="KEGG" id="nall:PP769_13195"/>
<keyword evidence="8 13" id="KW-0274">FAD</keyword>
<evidence type="ECO:0000256" key="2">
    <source>
        <dbReference type="ARBA" id="ARBA00004496"/>
    </source>
</evidence>
<keyword evidence="17" id="KW-1185">Reference proteome</keyword>
<sequence>MSNQFEFDLLCIGSGPAGQRAAIQAAKFRKRVGVVERQQCAGGVCIELGTIPSKTLREAVLSFMATNHPFVQQTRNRERHRPTAEQLFSRVQLVRNREVDIVEDQLWRNDIELISGEASFTDAHTLVIHTEHETKTVTAENILLAVGTVAAPPPGTGVDGEIIVTSDEMVHLTSLPKRLVVVGGGVIGMEYASMFAALEIDVTVVDKREHLLEFLDNEIVEELIHQMRNRDVTFRLGETVEELTISEGPPKQAVIQLESGKRLVSDMVLYSAGRIGATDRLNLAGAGLTADNRGRIAVDQAFRTQVPHIFAAGDVIGFPSLASTSAAQGRRAACHAFGVSAGPMDSHFPFGIYAIPEISMIGAHEHELTEKKIPYETGVARYKEIARGQIMGDDSGLLKMLFHRETRKLLGVHVIGTGATELIHIGQAVLELGGGLDYFLDRIFNYPTLAECYKVAALNAFNKLSQIG</sequence>
<dbReference type="GO" id="GO:0003957">
    <property type="term" value="F:NAD(P)+ transhydrogenase (Si-specific) activity"/>
    <property type="evidence" value="ECO:0007669"/>
    <property type="project" value="UniProtKB-EC"/>
</dbReference>
<dbReference type="InterPro" id="IPR016156">
    <property type="entry name" value="FAD/NAD-linked_Rdtase_dimer_sf"/>
</dbReference>
<keyword evidence="9" id="KW-0521">NADP</keyword>
<proteinExistence type="inferred from homology"/>
<dbReference type="PRINTS" id="PR00368">
    <property type="entry name" value="FADPNR"/>
</dbReference>
<evidence type="ECO:0000256" key="11">
    <source>
        <dbReference type="ARBA" id="ARBA00023027"/>
    </source>
</evidence>
<feature type="binding site" evidence="13">
    <location>
        <position position="54"/>
    </location>
    <ligand>
        <name>FAD</name>
        <dbReference type="ChEBI" id="CHEBI:57692"/>
    </ligand>
</feature>
<dbReference type="GO" id="GO:0005829">
    <property type="term" value="C:cytosol"/>
    <property type="evidence" value="ECO:0007669"/>
    <property type="project" value="TreeGrafter"/>
</dbReference>
<keyword evidence="11 13" id="KW-0520">NAD</keyword>
<dbReference type="Gene3D" id="3.30.390.30">
    <property type="match status" value="1"/>
</dbReference>
<feature type="binding site" evidence="13">
    <location>
        <position position="273"/>
    </location>
    <ligand>
        <name>NAD(+)</name>
        <dbReference type="ChEBI" id="CHEBI:57540"/>
    </ligand>
</feature>
<dbReference type="PIRSF" id="PIRSF000350">
    <property type="entry name" value="Mercury_reductase_MerA"/>
    <property type="match status" value="1"/>
</dbReference>
<dbReference type="InterPro" id="IPR036188">
    <property type="entry name" value="FAD/NAD-bd_sf"/>
</dbReference>
<dbReference type="RefSeq" id="WP_312640858.1">
    <property type="nucleotide sequence ID" value="NZ_CP116967.1"/>
</dbReference>
<dbReference type="EMBL" id="CP116967">
    <property type="protein sequence ID" value="WNM56929.1"/>
    <property type="molecule type" value="Genomic_DNA"/>
</dbReference>
<keyword evidence="10 16" id="KW-0560">Oxidoreductase</keyword>
<accession>A0AA96GDV3</accession>
<comment type="cofactor">
    <cofactor evidence="13">
        <name>FAD</name>
        <dbReference type="ChEBI" id="CHEBI:57692"/>
    </cofactor>
    <text evidence="13">Binds 1 FAD per subunit.</text>
</comment>
<comment type="subcellular location">
    <subcellularLocation>
        <location evidence="2">Cytoplasm</location>
    </subcellularLocation>
</comment>
<evidence type="ECO:0000256" key="13">
    <source>
        <dbReference type="PIRSR" id="PIRSR000350-3"/>
    </source>
</evidence>
<evidence type="ECO:0000256" key="12">
    <source>
        <dbReference type="ARBA" id="ARBA00031183"/>
    </source>
</evidence>
<comment type="similarity">
    <text evidence="3">Belongs to the class-I pyridine nucleotide-disulfide oxidoreductase family.</text>
</comment>
<dbReference type="AlphaFoldDB" id="A0AA96GDV3"/>
<evidence type="ECO:0000256" key="10">
    <source>
        <dbReference type="ARBA" id="ARBA00023002"/>
    </source>
</evidence>
<dbReference type="PRINTS" id="PR00411">
    <property type="entry name" value="PNDRDTASEI"/>
</dbReference>
<evidence type="ECO:0000256" key="5">
    <source>
        <dbReference type="ARBA" id="ARBA00016603"/>
    </source>
</evidence>
<evidence type="ECO:0000256" key="8">
    <source>
        <dbReference type="ARBA" id="ARBA00022827"/>
    </source>
</evidence>
<evidence type="ECO:0000256" key="3">
    <source>
        <dbReference type="ARBA" id="ARBA00007532"/>
    </source>
</evidence>
<dbReference type="NCBIfam" id="NF003585">
    <property type="entry name" value="PRK05249.1"/>
    <property type="match status" value="1"/>
</dbReference>
<name>A0AA96GDV3_9BACT</name>
<evidence type="ECO:0000256" key="1">
    <source>
        <dbReference type="ARBA" id="ARBA00002842"/>
    </source>
</evidence>
<comment type="function">
    <text evidence="1">Conversion of NADPH, generated by peripheral catabolic pathways, to NADH, which can enter the respiratory chain for energy generation.</text>
</comment>
<keyword evidence="7" id="KW-0285">Flavoprotein</keyword>
<dbReference type="SUPFAM" id="SSF55424">
    <property type="entry name" value="FAD/NAD-linked reductases, dimerisation (C-terminal) domain"/>
    <property type="match status" value="1"/>
</dbReference>